<dbReference type="AlphaFoldDB" id="A0A812TX01"/>
<dbReference type="EMBL" id="CAJNDS010002616">
    <property type="protein sequence ID" value="CAE7546144.1"/>
    <property type="molecule type" value="Genomic_DNA"/>
</dbReference>
<proteinExistence type="predicted"/>
<organism evidence="1 2">
    <name type="scientific">Symbiodinium natans</name>
    <dbReference type="NCBI Taxonomy" id="878477"/>
    <lineage>
        <taxon>Eukaryota</taxon>
        <taxon>Sar</taxon>
        <taxon>Alveolata</taxon>
        <taxon>Dinophyceae</taxon>
        <taxon>Suessiales</taxon>
        <taxon>Symbiodiniaceae</taxon>
        <taxon>Symbiodinium</taxon>
    </lineage>
</organism>
<keyword evidence="2" id="KW-1185">Reference proteome</keyword>
<protein>
    <submittedName>
        <fullName evidence="1">Uncharacterized protein</fullName>
    </submittedName>
</protein>
<evidence type="ECO:0000313" key="2">
    <source>
        <dbReference type="Proteomes" id="UP000604046"/>
    </source>
</evidence>
<gene>
    <name evidence="1" type="ORF">SNAT2548_LOCUS30646</name>
</gene>
<name>A0A812TX01_9DINO</name>
<accession>A0A812TX01</accession>
<sequence>MNGDHKRCSFFDPQLNAWSDAGMELVEYPLSDPSASASNASWCVTNHTSLFALVESLPLDLLIESESNPLNESTYTAAIGITGGMLCILCV</sequence>
<evidence type="ECO:0000313" key="1">
    <source>
        <dbReference type="EMBL" id="CAE7546144.1"/>
    </source>
</evidence>
<dbReference type="Proteomes" id="UP000604046">
    <property type="component" value="Unassembled WGS sequence"/>
</dbReference>
<comment type="caution">
    <text evidence="1">The sequence shown here is derived from an EMBL/GenBank/DDBJ whole genome shotgun (WGS) entry which is preliminary data.</text>
</comment>
<dbReference type="OrthoDB" id="438917at2759"/>
<reference evidence="1" key="1">
    <citation type="submission" date="2021-02" db="EMBL/GenBank/DDBJ databases">
        <authorList>
            <person name="Dougan E. K."/>
            <person name="Rhodes N."/>
            <person name="Thang M."/>
            <person name="Chan C."/>
        </authorList>
    </citation>
    <scope>NUCLEOTIDE SEQUENCE</scope>
</reference>
<feature type="non-terminal residue" evidence="1">
    <location>
        <position position="1"/>
    </location>
</feature>